<protein>
    <submittedName>
        <fullName evidence="1">Uncharacterized protein</fullName>
    </submittedName>
</protein>
<name>A0A8F8PK18_9VIRU</name>
<dbReference type="EMBL" id="MZ420154">
    <property type="protein sequence ID" value="QYA18548.1"/>
    <property type="molecule type" value="Genomic_DNA"/>
</dbReference>
<organism evidence="1">
    <name type="scientific">Clandestinovirus</name>
    <dbReference type="NCBI Taxonomy" id="2831644"/>
    <lineage>
        <taxon>Viruses</taxon>
    </lineage>
</organism>
<accession>A0A8F8PK18</accession>
<reference evidence="1" key="1">
    <citation type="submission" date="2021-06" db="EMBL/GenBank/DDBJ databases">
        <authorList>
            <person name="Rolland C."/>
        </authorList>
    </citation>
    <scope>NUCLEOTIDE SEQUENCE</scope>
    <source>
        <strain evidence="1">347.936635</strain>
    </source>
</reference>
<proteinExistence type="predicted"/>
<sequence length="86" mass="10275">MERPAQVCTIQGCDNPCLKDMCDECSRMIYQEFKCPSYPNATTLDHIIEGGRINDYTLKITSYEHHWNYHDDLIRDYRFELVKKRP</sequence>
<gene>
    <name evidence="1" type="ORF">KOM_12_279</name>
</gene>
<evidence type="ECO:0000313" key="1">
    <source>
        <dbReference type="EMBL" id="QYA18548.1"/>
    </source>
</evidence>